<accession>A0A239GWD6</accession>
<keyword evidence="1 5" id="KW-0846">Cobalamin</keyword>
<comment type="catalytic activity">
    <reaction evidence="5">
        <text>ethanolamine = acetaldehyde + NH4(+)</text>
        <dbReference type="Rhea" id="RHEA:15313"/>
        <dbReference type="ChEBI" id="CHEBI:15343"/>
        <dbReference type="ChEBI" id="CHEBI:28938"/>
        <dbReference type="ChEBI" id="CHEBI:57603"/>
        <dbReference type="EC" id="4.3.1.7"/>
    </reaction>
</comment>
<comment type="cofactor">
    <cofactor evidence="5">
        <name>adenosylcob(III)alamin</name>
        <dbReference type="ChEBI" id="CHEBI:18408"/>
    </cofactor>
    <text evidence="5">Binds between the large and small subunits.</text>
</comment>
<dbReference type="UniPathway" id="UPA00560"/>
<evidence type="ECO:0000256" key="4">
    <source>
        <dbReference type="ARBA" id="ARBA00024446"/>
    </source>
</evidence>
<dbReference type="GO" id="GO:0046336">
    <property type="term" value="P:ethanolamine catabolic process"/>
    <property type="evidence" value="ECO:0007669"/>
    <property type="project" value="UniProtKB-UniRule"/>
</dbReference>
<dbReference type="InterPro" id="IPR042255">
    <property type="entry name" value="EutC_N"/>
</dbReference>
<dbReference type="InterPro" id="IPR042251">
    <property type="entry name" value="EutC_C"/>
</dbReference>
<feature type="binding site" evidence="5">
    <location>
        <position position="207"/>
    </location>
    <ligand>
        <name>adenosylcob(III)alamin</name>
        <dbReference type="ChEBI" id="CHEBI:18408"/>
    </ligand>
</feature>
<dbReference type="GO" id="GO:0031471">
    <property type="term" value="C:ethanolamine degradation polyhedral organelle"/>
    <property type="evidence" value="ECO:0007669"/>
    <property type="project" value="UniProtKB-UniRule"/>
</dbReference>
<comment type="subunit">
    <text evidence="5">The basic unit is a heterodimer which dimerizes to form tetramers. The heterotetramers trimerize; 6 large subunits form a core ring with 6 small subunits projecting outwards.</text>
</comment>
<dbReference type="GO" id="GO:0009350">
    <property type="term" value="C:ethanolamine ammonia-lyase complex"/>
    <property type="evidence" value="ECO:0007669"/>
    <property type="project" value="UniProtKB-UniRule"/>
</dbReference>
<keyword evidence="3 5" id="KW-0170">Cobalt</keyword>
<comment type="function">
    <text evidence="5">Catalyzes the deamination of various vicinal amino-alcohols to oxo compounds. Allows this organism to utilize ethanolamine as the sole source of nitrogen and carbon in the presence of external vitamin B12.</text>
</comment>
<dbReference type="EMBL" id="FZOT01000005">
    <property type="protein sequence ID" value="SNS72843.1"/>
    <property type="molecule type" value="Genomic_DNA"/>
</dbReference>
<gene>
    <name evidence="5" type="primary">eutC</name>
    <name evidence="6" type="ORF">SAMN06265795_105202</name>
</gene>
<evidence type="ECO:0000256" key="5">
    <source>
        <dbReference type="HAMAP-Rule" id="MF_00601"/>
    </source>
</evidence>
<keyword evidence="4 5" id="KW-1283">Bacterial microcompartment</keyword>
<evidence type="ECO:0000256" key="3">
    <source>
        <dbReference type="ARBA" id="ARBA00023285"/>
    </source>
</evidence>
<name>A0A239GWD6_9BURK</name>
<comment type="pathway">
    <text evidence="5">Amine and polyamine degradation; ethanolamine degradation.</text>
</comment>
<organism evidence="6 7">
    <name type="scientific">Noviherbaspirillum humi</name>
    <dbReference type="NCBI Taxonomy" id="1688639"/>
    <lineage>
        <taxon>Bacteria</taxon>
        <taxon>Pseudomonadati</taxon>
        <taxon>Pseudomonadota</taxon>
        <taxon>Betaproteobacteria</taxon>
        <taxon>Burkholderiales</taxon>
        <taxon>Oxalobacteraceae</taxon>
        <taxon>Noviherbaspirillum</taxon>
    </lineage>
</organism>
<dbReference type="GO" id="GO:0006520">
    <property type="term" value="P:amino acid metabolic process"/>
    <property type="evidence" value="ECO:0007669"/>
    <property type="project" value="InterPro"/>
</dbReference>
<comment type="similarity">
    <text evidence="5">Belongs to the EutC family.</text>
</comment>
<dbReference type="InterPro" id="IPR009246">
    <property type="entry name" value="EutC"/>
</dbReference>
<dbReference type="Proteomes" id="UP000198284">
    <property type="component" value="Unassembled WGS sequence"/>
</dbReference>
<dbReference type="PIRSF" id="PIRSF018982">
    <property type="entry name" value="EutC"/>
    <property type="match status" value="1"/>
</dbReference>
<evidence type="ECO:0000313" key="7">
    <source>
        <dbReference type="Proteomes" id="UP000198284"/>
    </source>
</evidence>
<dbReference type="EC" id="4.3.1.7" evidence="5"/>
<evidence type="ECO:0000256" key="2">
    <source>
        <dbReference type="ARBA" id="ARBA00023239"/>
    </source>
</evidence>
<dbReference type="Gene3D" id="1.10.30.40">
    <property type="entry name" value="Ethanolamine ammonia-lyase light chain (EutC), N-terminal domain"/>
    <property type="match status" value="1"/>
</dbReference>
<keyword evidence="2 5" id="KW-0456">Lyase</keyword>
<dbReference type="NCBIfam" id="NF003971">
    <property type="entry name" value="PRK05465.1"/>
    <property type="match status" value="1"/>
</dbReference>
<evidence type="ECO:0000256" key="1">
    <source>
        <dbReference type="ARBA" id="ARBA00022628"/>
    </source>
</evidence>
<dbReference type="PANTHER" id="PTHR39330:SF1">
    <property type="entry name" value="ETHANOLAMINE AMMONIA-LYASE SMALL SUBUNIT"/>
    <property type="match status" value="1"/>
</dbReference>
<sequence>MSKPRAPVTGDPWRALRLRTPARIGLGRAGASLPTREVLAFGMAHAQARDAVHEALDVDDLMPKLQALGFPAVRVRSRARDRAAYLMRPDLGRRLDADCVPLLQALPSHARLAIVLADGLSAQAVQRHALPLLMLLRQQLGDEWNPLPVVVAEQGRVALGDEVGELLAAQLIAVFIGERPGLSSPDSLGVYLTFQPRIGRRDSERNCVSNIRPEGLAYTDAARTLGFLVTAALRLGLTGVGLADESGMSAGGSIEAEP</sequence>
<comment type="subcellular location">
    <subcellularLocation>
        <location evidence="5">Bacterial microcompartment</location>
    </subcellularLocation>
</comment>
<dbReference type="HAMAP" id="MF_00601">
    <property type="entry name" value="EutC"/>
    <property type="match status" value="1"/>
</dbReference>
<dbReference type="GO" id="GO:0031419">
    <property type="term" value="F:cobalamin binding"/>
    <property type="evidence" value="ECO:0007669"/>
    <property type="project" value="UniProtKB-UniRule"/>
</dbReference>
<dbReference type="AlphaFoldDB" id="A0A239GWD6"/>
<feature type="binding site" evidence="5">
    <location>
        <position position="157"/>
    </location>
    <ligand>
        <name>adenosylcob(III)alamin</name>
        <dbReference type="ChEBI" id="CHEBI:18408"/>
    </ligand>
</feature>
<dbReference type="RefSeq" id="WP_089399340.1">
    <property type="nucleotide sequence ID" value="NZ_FZOT01000005.1"/>
</dbReference>
<dbReference type="Gene3D" id="3.40.50.11240">
    <property type="entry name" value="Ethanolamine ammonia-lyase light chain (EutC)"/>
    <property type="match status" value="1"/>
</dbReference>
<reference evidence="6 7" key="1">
    <citation type="submission" date="2017-06" db="EMBL/GenBank/DDBJ databases">
        <authorList>
            <person name="Kim H.J."/>
            <person name="Triplett B.A."/>
        </authorList>
    </citation>
    <scope>NUCLEOTIDE SEQUENCE [LARGE SCALE GENOMIC DNA]</scope>
    <source>
        <strain evidence="6 7">U15</strain>
    </source>
</reference>
<feature type="binding site" evidence="5">
    <location>
        <position position="178"/>
    </location>
    <ligand>
        <name>adenosylcob(III)alamin</name>
        <dbReference type="ChEBI" id="CHEBI:18408"/>
    </ligand>
</feature>
<evidence type="ECO:0000313" key="6">
    <source>
        <dbReference type="EMBL" id="SNS72843.1"/>
    </source>
</evidence>
<keyword evidence="7" id="KW-1185">Reference proteome</keyword>
<dbReference type="Pfam" id="PF05985">
    <property type="entry name" value="EutC"/>
    <property type="match status" value="1"/>
</dbReference>
<protein>
    <recommendedName>
        <fullName evidence="5">Ethanolamine ammonia-lyase small subunit</fullName>
        <shortName evidence="5">EAL small subunit</shortName>
        <ecNumber evidence="5">4.3.1.7</ecNumber>
    </recommendedName>
</protein>
<dbReference type="GO" id="GO:0008851">
    <property type="term" value="F:ethanolamine ammonia-lyase activity"/>
    <property type="evidence" value="ECO:0007669"/>
    <property type="project" value="UniProtKB-UniRule"/>
</dbReference>
<dbReference type="PANTHER" id="PTHR39330">
    <property type="entry name" value="ETHANOLAMINE AMMONIA-LYASE LIGHT CHAIN"/>
    <property type="match status" value="1"/>
</dbReference>
<dbReference type="OrthoDB" id="114248at2"/>
<proteinExistence type="inferred from homology"/>